<dbReference type="Pfam" id="PF13561">
    <property type="entry name" value="adh_short_C2"/>
    <property type="match status" value="1"/>
</dbReference>
<dbReference type="Proteomes" id="UP000295830">
    <property type="component" value="Unassembled WGS sequence"/>
</dbReference>
<feature type="domain" description="Ketoreductase" evidence="13">
    <location>
        <begin position="5"/>
        <end position="184"/>
    </location>
</feature>
<dbReference type="InterPro" id="IPR050259">
    <property type="entry name" value="SDR"/>
</dbReference>
<feature type="active site" description="Proton acceptor" evidence="10">
    <location>
        <position position="153"/>
    </location>
</feature>
<comment type="subunit">
    <text evidence="12">Homotetramer.</text>
</comment>
<dbReference type="CDD" id="cd05333">
    <property type="entry name" value="BKR_SDR_c"/>
    <property type="match status" value="1"/>
</dbReference>
<keyword evidence="7 12" id="KW-0560">Oxidoreductase</keyword>
<comment type="catalytic activity">
    <reaction evidence="12">
        <text>a (3R)-hydroxyacyl-[ACP] + NADP(+) = a 3-oxoacyl-[ACP] + NADPH + H(+)</text>
        <dbReference type="Rhea" id="RHEA:17397"/>
        <dbReference type="Rhea" id="RHEA-COMP:9916"/>
        <dbReference type="Rhea" id="RHEA-COMP:9945"/>
        <dbReference type="ChEBI" id="CHEBI:15378"/>
        <dbReference type="ChEBI" id="CHEBI:57783"/>
        <dbReference type="ChEBI" id="CHEBI:58349"/>
        <dbReference type="ChEBI" id="CHEBI:78776"/>
        <dbReference type="ChEBI" id="CHEBI:78827"/>
        <dbReference type="EC" id="1.1.1.100"/>
    </reaction>
</comment>
<evidence type="ECO:0000256" key="12">
    <source>
        <dbReference type="RuleBase" id="RU366074"/>
    </source>
</evidence>
<dbReference type="NCBIfam" id="NF009466">
    <property type="entry name" value="PRK12826.1-2"/>
    <property type="match status" value="1"/>
</dbReference>
<dbReference type="InterPro" id="IPR002347">
    <property type="entry name" value="SDR_fam"/>
</dbReference>
<dbReference type="SUPFAM" id="SSF51735">
    <property type="entry name" value="NAD(P)-binding Rossmann-fold domains"/>
    <property type="match status" value="1"/>
</dbReference>
<evidence type="ECO:0000313" key="15">
    <source>
        <dbReference type="Proteomes" id="UP000295830"/>
    </source>
</evidence>
<dbReference type="GO" id="GO:0051287">
    <property type="term" value="F:NAD binding"/>
    <property type="evidence" value="ECO:0007669"/>
    <property type="project" value="UniProtKB-UniRule"/>
</dbReference>
<dbReference type="SMART" id="SM00822">
    <property type="entry name" value="PKS_KR"/>
    <property type="match status" value="1"/>
</dbReference>
<dbReference type="Gene3D" id="3.40.50.720">
    <property type="entry name" value="NAD(P)-binding Rossmann-like Domain"/>
    <property type="match status" value="1"/>
</dbReference>
<keyword evidence="15" id="KW-1185">Reference proteome</keyword>
<proteinExistence type="inferred from homology"/>
<dbReference type="AlphaFoldDB" id="A0A4R7JNE9"/>
<protein>
    <recommendedName>
        <fullName evidence="12">3-oxoacyl-[acyl-carrier-protein] reductase</fullName>
        <ecNumber evidence="12">1.1.1.100</ecNumber>
    </recommendedName>
</protein>
<dbReference type="InterPro" id="IPR011284">
    <property type="entry name" value="3oxo_ACP_reduc"/>
</dbReference>
<name>A0A4R7JNE9_9GAMM</name>
<comment type="pathway">
    <text evidence="2 12">Lipid metabolism; fatty acid biosynthesis.</text>
</comment>
<dbReference type="EMBL" id="SOAX01000005">
    <property type="protein sequence ID" value="TDT39365.1"/>
    <property type="molecule type" value="Genomic_DNA"/>
</dbReference>
<evidence type="ECO:0000256" key="4">
    <source>
        <dbReference type="ARBA" id="ARBA00022516"/>
    </source>
</evidence>
<dbReference type="PROSITE" id="PS00061">
    <property type="entry name" value="ADH_SHORT"/>
    <property type="match status" value="1"/>
</dbReference>
<dbReference type="PRINTS" id="PR00080">
    <property type="entry name" value="SDRFAMILY"/>
</dbReference>
<evidence type="ECO:0000256" key="2">
    <source>
        <dbReference type="ARBA" id="ARBA00005194"/>
    </source>
</evidence>
<evidence type="ECO:0000256" key="5">
    <source>
        <dbReference type="ARBA" id="ARBA00022832"/>
    </source>
</evidence>
<organism evidence="14 15">
    <name type="scientific">Halospina denitrificans</name>
    <dbReference type="NCBI Taxonomy" id="332522"/>
    <lineage>
        <taxon>Bacteria</taxon>
        <taxon>Pseudomonadati</taxon>
        <taxon>Pseudomonadota</taxon>
        <taxon>Gammaproteobacteria</taxon>
        <taxon>Halospina</taxon>
    </lineage>
</organism>
<feature type="binding site" evidence="11">
    <location>
        <begin position="61"/>
        <end position="62"/>
    </location>
    <ligand>
        <name>NADP(+)</name>
        <dbReference type="ChEBI" id="CHEBI:58349"/>
    </ligand>
</feature>
<accession>A0A4R7JNE9</accession>
<dbReference type="EC" id="1.1.1.100" evidence="12"/>
<dbReference type="GO" id="GO:0004316">
    <property type="term" value="F:3-oxoacyl-[acyl-carrier-protein] reductase (NADPH) activity"/>
    <property type="evidence" value="ECO:0007669"/>
    <property type="project" value="UniProtKB-UniRule"/>
</dbReference>
<evidence type="ECO:0000256" key="6">
    <source>
        <dbReference type="ARBA" id="ARBA00022857"/>
    </source>
</evidence>
<feature type="binding site" evidence="11">
    <location>
        <position position="36"/>
    </location>
    <ligand>
        <name>NADP(+)</name>
        <dbReference type="ChEBI" id="CHEBI:58349"/>
    </ligand>
</feature>
<evidence type="ECO:0000313" key="14">
    <source>
        <dbReference type="EMBL" id="TDT39365.1"/>
    </source>
</evidence>
<keyword evidence="5 12" id="KW-0276">Fatty acid metabolism</keyword>
<dbReference type="PANTHER" id="PTHR42879:SF2">
    <property type="entry name" value="3-OXOACYL-[ACYL-CARRIER-PROTEIN] REDUCTASE FABG"/>
    <property type="match status" value="1"/>
</dbReference>
<feature type="binding site" evidence="11">
    <location>
        <begin position="153"/>
        <end position="157"/>
    </location>
    <ligand>
        <name>NADP(+)</name>
        <dbReference type="ChEBI" id="CHEBI:58349"/>
    </ligand>
</feature>
<comment type="caution">
    <text evidence="14">The sequence shown here is derived from an EMBL/GenBank/DDBJ whole genome shotgun (WGS) entry which is preliminary data.</text>
</comment>
<dbReference type="FunFam" id="3.40.50.720:FF:000037">
    <property type="entry name" value="3-oxoacyl-[acyl-carrier-protein] reductase FabG"/>
    <property type="match status" value="1"/>
</dbReference>
<dbReference type="PRINTS" id="PR00081">
    <property type="entry name" value="GDHRDH"/>
</dbReference>
<comment type="function">
    <text evidence="1 12">Catalyzes the NADPH-dependent reduction of beta-ketoacyl-ACP substrates to beta-hydroxyacyl-ACP products, the first reductive step in the elongation cycle of fatty acid biosynthesis.</text>
</comment>
<sequence length="246" mass="25312">MLQGQVVLVTGASRGIGKAILEGFGRAGATVIGTATSESGASGISHELGKEGWNGDGIVMNVGDPESVSAGISQVTQAYGAPSVLVNNAGITRDGLVMRMKTDDWEDVISTNLSAAYRTSQAVLKGMMKARWGRIINISSVVASMGNPGQVNYAASKAGVEGLTRSLAREVASRGITVNAIAPGFIETDMTRALDDKQREAMLSAIPAGRLGEASEVAELAVFLASGAAGYINGETINVNGGMYMN</sequence>
<gene>
    <name evidence="14" type="ORF">DES49_2285</name>
</gene>
<keyword evidence="4 12" id="KW-0444">Lipid biosynthesis</keyword>
<dbReference type="InterPro" id="IPR036291">
    <property type="entry name" value="NAD(P)-bd_dom_sf"/>
</dbReference>
<evidence type="ECO:0000256" key="11">
    <source>
        <dbReference type="PIRSR" id="PIRSR611284-2"/>
    </source>
</evidence>
<feature type="binding site" evidence="11">
    <location>
        <begin position="11"/>
        <end position="14"/>
    </location>
    <ligand>
        <name>NADP(+)</name>
        <dbReference type="ChEBI" id="CHEBI:58349"/>
    </ligand>
</feature>
<dbReference type="InterPro" id="IPR020904">
    <property type="entry name" value="Sc_DH/Rdtase_CS"/>
</dbReference>
<reference evidence="14 15" key="1">
    <citation type="submission" date="2019-03" db="EMBL/GenBank/DDBJ databases">
        <title>Genomic Encyclopedia of Type Strains, Phase IV (KMG-IV): sequencing the most valuable type-strain genomes for metagenomic binning, comparative biology and taxonomic classification.</title>
        <authorList>
            <person name="Goeker M."/>
        </authorList>
    </citation>
    <scope>NUCLEOTIDE SEQUENCE [LARGE SCALE GENOMIC DNA]</scope>
    <source>
        <strain evidence="14 15">DSM 15505</strain>
    </source>
</reference>
<feature type="binding site" evidence="11">
    <location>
        <position position="88"/>
    </location>
    <ligand>
        <name>NADP(+)</name>
        <dbReference type="ChEBI" id="CHEBI:58349"/>
    </ligand>
</feature>
<dbReference type="NCBIfam" id="NF004197">
    <property type="entry name" value="PRK05653.1-1"/>
    <property type="match status" value="1"/>
</dbReference>
<evidence type="ECO:0000256" key="10">
    <source>
        <dbReference type="PIRSR" id="PIRSR611284-1"/>
    </source>
</evidence>
<evidence type="ECO:0000256" key="7">
    <source>
        <dbReference type="ARBA" id="ARBA00023002"/>
    </source>
</evidence>
<dbReference type="NCBIfam" id="TIGR01830">
    <property type="entry name" value="3oxo_ACP_reduc"/>
    <property type="match status" value="1"/>
</dbReference>
<comment type="similarity">
    <text evidence="3 12">Belongs to the short-chain dehydrogenases/reductases (SDR) family.</text>
</comment>
<evidence type="ECO:0000256" key="1">
    <source>
        <dbReference type="ARBA" id="ARBA00002607"/>
    </source>
</evidence>
<evidence type="ECO:0000259" key="13">
    <source>
        <dbReference type="SMART" id="SM00822"/>
    </source>
</evidence>
<feature type="binding site" evidence="11">
    <location>
        <position position="186"/>
    </location>
    <ligand>
        <name>NADP(+)</name>
        <dbReference type="ChEBI" id="CHEBI:58349"/>
    </ligand>
</feature>
<keyword evidence="9 12" id="KW-0275">Fatty acid biosynthesis</keyword>
<dbReference type="UniPathway" id="UPA00094"/>
<keyword evidence="8 12" id="KW-0443">Lipid metabolism</keyword>
<evidence type="ECO:0000256" key="9">
    <source>
        <dbReference type="ARBA" id="ARBA00023160"/>
    </source>
</evidence>
<keyword evidence="6 11" id="KW-0521">NADP</keyword>
<evidence type="ECO:0000256" key="8">
    <source>
        <dbReference type="ARBA" id="ARBA00023098"/>
    </source>
</evidence>
<evidence type="ECO:0000256" key="3">
    <source>
        <dbReference type="ARBA" id="ARBA00006484"/>
    </source>
</evidence>
<dbReference type="GO" id="GO:0030497">
    <property type="term" value="P:fatty acid elongation"/>
    <property type="evidence" value="ECO:0007669"/>
    <property type="project" value="UniProtKB-ARBA"/>
</dbReference>
<dbReference type="PANTHER" id="PTHR42879">
    <property type="entry name" value="3-OXOACYL-(ACYL-CARRIER-PROTEIN) REDUCTASE"/>
    <property type="match status" value="1"/>
</dbReference>
<dbReference type="InterPro" id="IPR057326">
    <property type="entry name" value="KR_dom"/>
</dbReference>